<accession>A0A7V8SVY1</accession>
<dbReference type="Proteomes" id="UP000567293">
    <property type="component" value="Unassembled WGS sequence"/>
</dbReference>
<dbReference type="EMBL" id="JACDQQ010000662">
    <property type="protein sequence ID" value="MBA0084675.1"/>
    <property type="molecule type" value="Genomic_DNA"/>
</dbReference>
<proteinExistence type="predicted"/>
<evidence type="ECO:0000313" key="2">
    <source>
        <dbReference type="Proteomes" id="UP000567293"/>
    </source>
</evidence>
<comment type="caution">
    <text evidence="1">The sequence shown here is derived from an EMBL/GenBank/DDBJ whole genome shotgun (WGS) entry which is preliminary data.</text>
</comment>
<evidence type="ECO:0000313" key="1">
    <source>
        <dbReference type="EMBL" id="MBA0084675.1"/>
    </source>
</evidence>
<reference evidence="1" key="1">
    <citation type="submission" date="2020-06" db="EMBL/GenBank/DDBJ databases">
        <title>Legume-microbial interactions unlock mineral nutrients during tropical forest succession.</title>
        <authorList>
            <person name="Epihov D.Z."/>
        </authorList>
    </citation>
    <scope>NUCLEOTIDE SEQUENCE [LARGE SCALE GENOMIC DNA]</scope>
    <source>
        <strain evidence="1">Pan2503</strain>
    </source>
</reference>
<gene>
    <name evidence="1" type="ORF">HRJ53_06750</name>
</gene>
<feature type="non-terminal residue" evidence="1">
    <location>
        <position position="91"/>
    </location>
</feature>
<protein>
    <submittedName>
        <fullName evidence="1">Uncharacterized protein</fullName>
    </submittedName>
</protein>
<dbReference type="AlphaFoldDB" id="A0A7V8SVY1"/>
<organism evidence="1 2">
    <name type="scientific">Candidatus Acidiferrum panamense</name>
    <dbReference type="NCBI Taxonomy" id="2741543"/>
    <lineage>
        <taxon>Bacteria</taxon>
        <taxon>Pseudomonadati</taxon>
        <taxon>Acidobacteriota</taxon>
        <taxon>Terriglobia</taxon>
        <taxon>Candidatus Acidiferrales</taxon>
        <taxon>Candidatus Acidiferrum</taxon>
    </lineage>
</organism>
<sequence length="91" mass="10426">MLTPEQRRAHFAFIQDGFRRRSHNLRRIVEAFGGQSGGWEKVARLTGKSVTKLHQIADLDHPWHTTIGDKLAREIEQALHLRPGALDSKDF</sequence>
<keyword evidence="2" id="KW-1185">Reference proteome</keyword>
<name>A0A7V8SVY1_9BACT</name>